<comment type="catalytic activity">
    <reaction evidence="4">
        <text>beta-D-fructose 1,6-bisphosphate + H2O = beta-D-fructose 6-phosphate + phosphate</text>
        <dbReference type="Rhea" id="RHEA:11064"/>
        <dbReference type="ChEBI" id="CHEBI:15377"/>
        <dbReference type="ChEBI" id="CHEBI:32966"/>
        <dbReference type="ChEBI" id="CHEBI:43474"/>
        <dbReference type="ChEBI" id="CHEBI:57634"/>
        <dbReference type="EC" id="3.1.3.11"/>
    </reaction>
</comment>
<dbReference type="Pfam" id="PF06874">
    <property type="entry name" value="FBPase_2"/>
    <property type="match status" value="1"/>
</dbReference>
<gene>
    <name evidence="4" type="primary">fbp</name>
    <name evidence="5" type="ORF">IAC18_08730</name>
</gene>
<dbReference type="Proteomes" id="UP000824001">
    <property type="component" value="Unassembled WGS sequence"/>
</dbReference>
<evidence type="ECO:0000256" key="3">
    <source>
        <dbReference type="ARBA" id="ARBA00023277"/>
    </source>
</evidence>
<evidence type="ECO:0000256" key="4">
    <source>
        <dbReference type="HAMAP-Rule" id="MF_01854"/>
    </source>
</evidence>
<dbReference type="InterPro" id="IPR009164">
    <property type="entry name" value="FBPtase_class3"/>
</dbReference>
<reference evidence="5" key="1">
    <citation type="submission" date="2020-10" db="EMBL/GenBank/DDBJ databases">
        <authorList>
            <person name="Gilroy R."/>
        </authorList>
    </citation>
    <scope>NUCLEOTIDE SEQUENCE</scope>
    <source>
        <strain evidence="5">ChiHjej10B9-9673</strain>
    </source>
</reference>
<proteinExistence type="inferred from homology"/>
<dbReference type="EMBL" id="DVJK01000247">
    <property type="protein sequence ID" value="HIS67638.1"/>
    <property type="molecule type" value="Genomic_DNA"/>
</dbReference>
<keyword evidence="2 4" id="KW-0464">Manganese</keyword>
<keyword evidence="1 4" id="KW-0378">Hydrolase</keyword>
<evidence type="ECO:0000313" key="5">
    <source>
        <dbReference type="EMBL" id="HIS67638.1"/>
    </source>
</evidence>
<dbReference type="SUPFAM" id="SSF56300">
    <property type="entry name" value="Metallo-dependent phosphatases"/>
    <property type="match status" value="1"/>
</dbReference>
<comment type="similarity">
    <text evidence="4">Belongs to the FBPase class 3 family.</text>
</comment>
<evidence type="ECO:0000256" key="1">
    <source>
        <dbReference type="ARBA" id="ARBA00022801"/>
    </source>
</evidence>
<comment type="caution">
    <text evidence="5">The sequence shown here is derived from an EMBL/GenBank/DDBJ whole genome shotgun (WGS) entry which is preliminary data.</text>
</comment>
<sequence>MGEFTREYLELLSEKYPDEAAVCSEIINLEAILTLPKGTEHFISDLHGEYAAVRHILNNCSGVILEKVRLLFEQARGESACRALCSIIYYPHEELNALRERGELTAERLRSVLEDLCLLAETFSSKYTRAHVRRQMPEGWEFVLDELLHIQRDEEANQHRYHDAILDSVVATGSADNVIWALSELIKRLAVDRLHVVGDIFDRGPEPAGIVETLMRQRHIDIQWGNHDILWLGAASGSPACVFTVLRITCDYDNEATLERRYGVSLRALGEFCERVYGAADKKTRKLALSVLGFKLEGQVILRHPGYGMNDRLMLKRIDYENWTVSLDTGVYPLNTRNLPTVDPADPYALSPEEEALVEEYVGAFRESQPLRRHMDFIYRRGSTYLVCNGNLLYHGCIPLTEEGEFARVRHGGEWYSGKALMDYADAVVKSAWVRGDESALDMMWYLWCGNDSPFSGRVFHTFERAMVDDEETWAEPRNAYFKYWNDEATARMILAEFGLDPDTGHIINGHTPVKARKGESPVKAGGRLFVIDGGFCKAYQKTTGIAGYTLIYSSHGIRLKSHRPFEGVAKVLSENADMESDSVSIEQFPRRRYVADADEGEGQRRRITALRELLAQYRSGLKR</sequence>
<dbReference type="Gene3D" id="3.60.21.10">
    <property type="match status" value="1"/>
</dbReference>
<dbReference type="InterPro" id="IPR029052">
    <property type="entry name" value="Metallo-depent_PP-like"/>
</dbReference>
<keyword evidence="3 4" id="KW-0119">Carbohydrate metabolism</keyword>
<accession>A0A9D1FES9</accession>
<organism evidence="5 6">
    <name type="scientific">Candidatus Scatomorpha merdipullorum</name>
    <dbReference type="NCBI Taxonomy" id="2840927"/>
    <lineage>
        <taxon>Bacteria</taxon>
        <taxon>Bacillati</taxon>
        <taxon>Bacillota</taxon>
        <taxon>Clostridia</taxon>
        <taxon>Eubacteriales</taxon>
        <taxon>Candidatus Scatomorpha</taxon>
    </lineage>
</organism>
<dbReference type="EC" id="3.1.3.11" evidence="4"/>
<comment type="pathway">
    <text evidence="4">Carbohydrate biosynthesis; gluconeogenesis.</text>
</comment>
<reference evidence="5" key="2">
    <citation type="journal article" date="2021" name="PeerJ">
        <title>Extensive microbial diversity within the chicken gut microbiome revealed by metagenomics and culture.</title>
        <authorList>
            <person name="Gilroy R."/>
            <person name="Ravi A."/>
            <person name="Getino M."/>
            <person name="Pursley I."/>
            <person name="Horton D.L."/>
            <person name="Alikhan N.F."/>
            <person name="Baker D."/>
            <person name="Gharbi K."/>
            <person name="Hall N."/>
            <person name="Watson M."/>
            <person name="Adriaenssens E.M."/>
            <person name="Foster-Nyarko E."/>
            <person name="Jarju S."/>
            <person name="Secka A."/>
            <person name="Antonio M."/>
            <person name="Oren A."/>
            <person name="Chaudhuri R.R."/>
            <person name="La Ragione R."/>
            <person name="Hildebrand F."/>
            <person name="Pallen M.J."/>
        </authorList>
    </citation>
    <scope>NUCLEOTIDE SEQUENCE</scope>
    <source>
        <strain evidence="5">ChiHjej10B9-9673</strain>
    </source>
</reference>
<dbReference type="GO" id="GO:0006094">
    <property type="term" value="P:gluconeogenesis"/>
    <property type="evidence" value="ECO:0007669"/>
    <property type="project" value="UniProtKB-UniRule"/>
</dbReference>
<evidence type="ECO:0000313" key="6">
    <source>
        <dbReference type="Proteomes" id="UP000824001"/>
    </source>
</evidence>
<dbReference type="CDD" id="cd00838">
    <property type="entry name" value="MPP_superfamily"/>
    <property type="match status" value="1"/>
</dbReference>
<protein>
    <recommendedName>
        <fullName evidence="4">Fructose-1,6-bisphosphatase class 3</fullName>
        <shortName evidence="4">FBPase class 3</shortName>
        <ecNumber evidence="4">3.1.3.11</ecNumber>
    </recommendedName>
    <alternativeName>
        <fullName evidence="4">D-fructose-1,6-bisphosphate 1-phosphohydrolase class 3</fullName>
    </alternativeName>
</protein>
<dbReference type="AlphaFoldDB" id="A0A9D1FES9"/>
<name>A0A9D1FES9_9FIRM</name>
<dbReference type="GO" id="GO:0042132">
    <property type="term" value="F:fructose 1,6-bisphosphate 1-phosphatase activity"/>
    <property type="evidence" value="ECO:0007669"/>
    <property type="project" value="UniProtKB-UniRule"/>
</dbReference>
<comment type="cofactor">
    <cofactor evidence="4">
        <name>Mn(2+)</name>
        <dbReference type="ChEBI" id="CHEBI:29035"/>
    </cofactor>
</comment>
<dbReference type="HAMAP" id="MF_01854">
    <property type="entry name" value="FBPase_class3"/>
    <property type="match status" value="1"/>
</dbReference>
<evidence type="ECO:0000256" key="2">
    <source>
        <dbReference type="ARBA" id="ARBA00023211"/>
    </source>
</evidence>